<organism evidence="8 9">
    <name type="scientific">Sulfuriferula nivalis</name>
    <dbReference type="NCBI Taxonomy" id="2675298"/>
    <lineage>
        <taxon>Bacteria</taxon>
        <taxon>Pseudomonadati</taxon>
        <taxon>Pseudomonadota</taxon>
        <taxon>Betaproteobacteria</taxon>
        <taxon>Nitrosomonadales</taxon>
        <taxon>Sulfuricellaceae</taxon>
        <taxon>Sulfuriferula</taxon>
    </lineage>
</organism>
<feature type="transmembrane region" description="Helical" evidence="6">
    <location>
        <begin position="199"/>
        <end position="220"/>
    </location>
</feature>
<dbReference type="GO" id="GO:0005886">
    <property type="term" value="C:plasma membrane"/>
    <property type="evidence" value="ECO:0007669"/>
    <property type="project" value="UniProtKB-SubCell"/>
</dbReference>
<dbReference type="SUPFAM" id="SSF103481">
    <property type="entry name" value="Multidrug resistance efflux transporter EmrE"/>
    <property type="match status" value="2"/>
</dbReference>
<evidence type="ECO:0000256" key="6">
    <source>
        <dbReference type="SAM" id="Phobius"/>
    </source>
</evidence>
<keyword evidence="2" id="KW-1003">Cell membrane</keyword>
<feature type="transmembrane region" description="Helical" evidence="6">
    <location>
        <begin position="17"/>
        <end position="37"/>
    </location>
</feature>
<feature type="transmembrane region" description="Helical" evidence="6">
    <location>
        <begin position="263"/>
        <end position="281"/>
    </location>
</feature>
<keyword evidence="5 6" id="KW-0472">Membrane</keyword>
<proteinExistence type="predicted"/>
<comment type="subcellular location">
    <subcellularLocation>
        <location evidence="1">Cell membrane</location>
        <topology evidence="1">Multi-pass membrane protein</topology>
    </subcellularLocation>
</comment>
<dbReference type="InterPro" id="IPR000620">
    <property type="entry name" value="EamA_dom"/>
</dbReference>
<evidence type="ECO:0000256" key="3">
    <source>
        <dbReference type="ARBA" id="ARBA00022692"/>
    </source>
</evidence>
<evidence type="ECO:0000256" key="4">
    <source>
        <dbReference type="ARBA" id="ARBA00022989"/>
    </source>
</evidence>
<dbReference type="RefSeq" id="WP_232525972.1">
    <property type="nucleotide sequence ID" value="NZ_AP021881.1"/>
</dbReference>
<name>A0A809S9W6_9PROT</name>
<dbReference type="EMBL" id="AP021881">
    <property type="protein sequence ID" value="BBP01573.1"/>
    <property type="molecule type" value="Genomic_DNA"/>
</dbReference>
<feature type="transmembrane region" description="Helical" evidence="6">
    <location>
        <begin position="49"/>
        <end position="72"/>
    </location>
</feature>
<keyword evidence="9" id="KW-1185">Reference proteome</keyword>
<dbReference type="InterPro" id="IPR037185">
    <property type="entry name" value="EmrE-like"/>
</dbReference>
<feature type="transmembrane region" description="Helical" evidence="6">
    <location>
        <begin position="232"/>
        <end position="251"/>
    </location>
</feature>
<evidence type="ECO:0000259" key="7">
    <source>
        <dbReference type="Pfam" id="PF00892"/>
    </source>
</evidence>
<keyword evidence="4 6" id="KW-1133">Transmembrane helix</keyword>
<feature type="domain" description="EamA" evidence="7">
    <location>
        <begin position="170"/>
        <end position="305"/>
    </location>
</feature>
<dbReference type="InterPro" id="IPR051258">
    <property type="entry name" value="Diverse_Substrate_Transporter"/>
</dbReference>
<dbReference type="Pfam" id="PF00892">
    <property type="entry name" value="EamA"/>
    <property type="match status" value="2"/>
</dbReference>
<feature type="transmembrane region" description="Helical" evidence="6">
    <location>
        <begin position="168"/>
        <end position="187"/>
    </location>
</feature>
<gene>
    <name evidence="8" type="ORF">SFSGTM_22810</name>
</gene>
<feature type="domain" description="EamA" evidence="7">
    <location>
        <begin position="19"/>
        <end position="157"/>
    </location>
</feature>
<accession>A0A809S9W6</accession>
<feature type="transmembrane region" description="Helical" evidence="6">
    <location>
        <begin position="84"/>
        <end position="105"/>
    </location>
</feature>
<evidence type="ECO:0000256" key="1">
    <source>
        <dbReference type="ARBA" id="ARBA00004651"/>
    </source>
</evidence>
<dbReference type="Proteomes" id="UP000463939">
    <property type="component" value="Chromosome"/>
</dbReference>
<dbReference type="AlphaFoldDB" id="A0A809S9W6"/>
<evidence type="ECO:0000313" key="8">
    <source>
        <dbReference type="EMBL" id="BBP01573.1"/>
    </source>
</evidence>
<evidence type="ECO:0000313" key="9">
    <source>
        <dbReference type="Proteomes" id="UP000463939"/>
    </source>
</evidence>
<keyword evidence="3 6" id="KW-0812">Transmembrane</keyword>
<feature type="transmembrane region" description="Helical" evidence="6">
    <location>
        <begin position="117"/>
        <end position="134"/>
    </location>
</feature>
<dbReference type="PANTHER" id="PTHR42920:SF5">
    <property type="entry name" value="EAMA DOMAIN-CONTAINING PROTEIN"/>
    <property type="match status" value="1"/>
</dbReference>
<dbReference type="PANTHER" id="PTHR42920">
    <property type="entry name" value="OS03G0707200 PROTEIN-RELATED"/>
    <property type="match status" value="1"/>
</dbReference>
<protein>
    <submittedName>
        <fullName evidence="8">Permease</fullName>
    </submittedName>
</protein>
<reference evidence="9" key="1">
    <citation type="submission" date="2019-11" db="EMBL/GenBank/DDBJ databases">
        <title>Isolation and characterization of a novel species in the genus Sulfuriferula.</title>
        <authorList>
            <person name="Mochizuki J."/>
            <person name="Kojima H."/>
            <person name="Fukui M."/>
        </authorList>
    </citation>
    <scope>NUCLEOTIDE SEQUENCE [LARGE SCALE GENOMIC DNA]</scope>
    <source>
        <strain evidence="9">SGTM</strain>
    </source>
</reference>
<evidence type="ECO:0000256" key="5">
    <source>
        <dbReference type="ARBA" id="ARBA00023136"/>
    </source>
</evidence>
<feature type="transmembrane region" description="Helical" evidence="6">
    <location>
        <begin position="143"/>
        <end position="162"/>
    </location>
</feature>
<sequence length="310" mass="33434">MGTGDLHTEASSPPPRFGLGVILAILAAVGFSTKAIFVKLAYLVAPIDAITLLALRMAFSLPVFIAVAIWSSRQQHVNSLHRHDYGLIIALGFIGYYISSLLDFMGLQYLNAGLERLILFLYPTMTVLLSAVLFKHRITRRHIIALIISYVGIGLVFVHDLGQQTTNMILGASLVFASTLSYSIYLVGAGHAVHKLGTIRFTALAMIVASIFTLVHFGLTHNINALQLPAKIYWLSAAMAVFSTVLPVFMLSAAIRLINPGRTALIGSAGPVATIFMAYLFLGETIVGLQVVGSILVLGGVLLISWRRSA</sequence>
<evidence type="ECO:0000256" key="2">
    <source>
        <dbReference type="ARBA" id="ARBA00022475"/>
    </source>
</evidence>
<dbReference type="KEGG" id="sniv:SFSGTM_22810"/>
<feature type="transmembrane region" description="Helical" evidence="6">
    <location>
        <begin position="287"/>
        <end position="306"/>
    </location>
</feature>